<organism evidence="2 3">
    <name type="scientific">Nocardia huaxiensis</name>
    <dbReference type="NCBI Taxonomy" id="2755382"/>
    <lineage>
        <taxon>Bacteria</taxon>
        <taxon>Bacillati</taxon>
        <taxon>Actinomycetota</taxon>
        <taxon>Actinomycetes</taxon>
        <taxon>Mycobacteriales</taxon>
        <taxon>Nocardiaceae</taxon>
        <taxon>Nocardia</taxon>
    </lineage>
</organism>
<proteinExistence type="predicted"/>
<dbReference type="SUPFAM" id="SSF51445">
    <property type="entry name" value="(Trans)glycosidases"/>
    <property type="match status" value="1"/>
</dbReference>
<accession>A0A7D6ZMS6</accession>
<dbReference type="EMBL" id="CP059399">
    <property type="protein sequence ID" value="QLY34447.1"/>
    <property type="molecule type" value="Genomic_DNA"/>
</dbReference>
<evidence type="ECO:0000256" key="1">
    <source>
        <dbReference type="SAM" id="MobiDB-lite"/>
    </source>
</evidence>
<gene>
    <name evidence="2" type="ORF">H0264_16770</name>
</gene>
<reference evidence="2 3" key="1">
    <citation type="submission" date="2020-07" db="EMBL/GenBank/DDBJ databases">
        <authorList>
            <person name="Zhuang K."/>
            <person name="Ran Y."/>
        </authorList>
    </citation>
    <scope>NUCLEOTIDE SEQUENCE [LARGE SCALE GENOMIC DNA]</scope>
    <source>
        <strain evidence="2 3">WCH-YHL-001</strain>
    </source>
</reference>
<name>A0A7D6ZMS6_9NOCA</name>
<keyword evidence="3" id="KW-1185">Reference proteome</keyword>
<protein>
    <submittedName>
        <fullName evidence="2">Beta-mannosidase</fullName>
    </submittedName>
</protein>
<evidence type="ECO:0000313" key="3">
    <source>
        <dbReference type="Proteomes" id="UP000515512"/>
    </source>
</evidence>
<dbReference type="AlphaFoldDB" id="A0A7D6ZMS6"/>
<dbReference type="InterPro" id="IPR017853">
    <property type="entry name" value="GH"/>
</dbReference>
<feature type="region of interest" description="Disordered" evidence="1">
    <location>
        <begin position="1"/>
        <end position="31"/>
    </location>
</feature>
<sequence length="369" mass="39914">MVATACADPPHSVLTTSARQAPPMGGPPSAEAVVSASAEGLRLRGEPWWPSGFNGPQLATDYSINFGCGAEVDLDAFFSKVPQHALTRFALFQSFVVDKNTGELNFAAADRVFAAAEKYGRIILPVLSDQAGQCGNEIFKQRQWYVDGWRKTVEVPGRSVMSFADWVRTAVQRWRGSPVLAGWELVGEPEPSNCTGSSCELRHRTCPSDAPQVLRTFMDDAGALVRELDPHRLIYAGFVGGSQCGIARDAFRYVSESPGIDVVEFHDYSEDGNPLPGGPNNGLARRIALAKEIGKPLLVAELGEYGGSCETLDDRRDIVDRRITGQREAGTAGALIWAFVPDPRLDQCTYDVGPEDPLWGLVAAKSTLG</sequence>
<dbReference type="Gene3D" id="3.20.20.80">
    <property type="entry name" value="Glycosidases"/>
    <property type="match status" value="1"/>
</dbReference>
<evidence type="ECO:0000313" key="2">
    <source>
        <dbReference type="EMBL" id="QLY34447.1"/>
    </source>
</evidence>
<dbReference type="Proteomes" id="UP000515512">
    <property type="component" value="Chromosome"/>
</dbReference>
<dbReference type="KEGG" id="nhu:H0264_16770"/>